<evidence type="ECO:0000313" key="1">
    <source>
        <dbReference type="EMBL" id="CAF3484841.1"/>
    </source>
</evidence>
<reference evidence="1" key="1">
    <citation type="submission" date="2021-02" db="EMBL/GenBank/DDBJ databases">
        <authorList>
            <person name="Nowell W R."/>
        </authorList>
    </citation>
    <scope>NUCLEOTIDE SEQUENCE</scope>
</reference>
<sequence>SGRKKPLFPIEIWNVYDRTVVNLPRSNNSIKGWHNAFTKRVAIVHSTITKLTEKIRREQSKFEVDIAQIRQGQEPKPKKLKYRKLDERIKRLVDDYGNVDLGAYLKRLASPLIKLESACMRRIARATYFSCDELSATNCLATYCPVTNRRRRSIFLCSTSVPVMPVCIL</sequence>
<dbReference type="EMBL" id="CAJNYU010001944">
    <property type="protein sequence ID" value="CAF3484841.1"/>
    <property type="molecule type" value="Genomic_DNA"/>
</dbReference>
<evidence type="ECO:0000313" key="2">
    <source>
        <dbReference type="Proteomes" id="UP000663869"/>
    </source>
</evidence>
<comment type="caution">
    <text evidence="1">The sequence shown here is derived from an EMBL/GenBank/DDBJ whole genome shotgun (WGS) entry which is preliminary data.</text>
</comment>
<name>A0A818G7H7_9BILA</name>
<protein>
    <submittedName>
        <fullName evidence="1">Uncharacterized protein</fullName>
    </submittedName>
</protein>
<gene>
    <name evidence="1" type="ORF">FME351_LOCUS15749</name>
</gene>
<dbReference type="AlphaFoldDB" id="A0A818G7H7"/>
<accession>A0A818G7H7</accession>
<dbReference type="Proteomes" id="UP000663869">
    <property type="component" value="Unassembled WGS sequence"/>
</dbReference>
<organism evidence="1 2">
    <name type="scientific">Rotaria socialis</name>
    <dbReference type="NCBI Taxonomy" id="392032"/>
    <lineage>
        <taxon>Eukaryota</taxon>
        <taxon>Metazoa</taxon>
        <taxon>Spiralia</taxon>
        <taxon>Gnathifera</taxon>
        <taxon>Rotifera</taxon>
        <taxon>Eurotatoria</taxon>
        <taxon>Bdelloidea</taxon>
        <taxon>Philodinida</taxon>
        <taxon>Philodinidae</taxon>
        <taxon>Rotaria</taxon>
    </lineage>
</organism>
<proteinExistence type="predicted"/>
<feature type="non-terminal residue" evidence="1">
    <location>
        <position position="1"/>
    </location>
</feature>